<evidence type="ECO:0000256" key="3">
    <source>
        <dbReference type="ARBA" id="ARBA00022989"/>
    </source>
</evidence>
<evidence type="ECO:0000256" key="2">
    <source>
        <dbReference type="ARBA" id="ARBA00022692"/>
    </source>
</evidence>
<dbReference type="PANTHER" id="PTHR33048">
    <property type="entry name" value="PTH11-LIKE INTEGRAL MEMBRANE PROTEIN (AFU_ORTHOLOGUE AFUA_5G11245)"/>
    <property type="match status" value="1"/>
</dbReference>
<dbReference type="EMBL" id="JAJVCZ030000009">
    <property type="protein sequence ID" value="KAL0256780.1"/>
    <property type="molecule type" value="Genomic_DNA"/>
</dbReference>
<feature type="transmembrane region" description="Helical" evidence="6">
    <location>
        <begin position="116"/>
        <end position="138"/>
    </location>
</feature>
<sequence>MGFFLYGVDRHAWEVTAEQAVNVRIVTWSIALGYMLITSLVKISILMFYRRLSEGSVTRSWVWTVRAFIAFVILYGIAFTLILFVDCRPIHAFWYRMDPAWAMTNNYTCINEGADFIASAVVSVITDAAVCILPLLVVRRLQMPRKQKWALGALFAVGFL</sequence>
<keyword evidence="4 6" id="KW-0472">Membrane</keyword>
<dbReference type="GeneID" id="92013262"/>
<keyword evidence="9" id="KW-1185">Reference proteome</keyword>
<evidence type="ECO:0000256" key="1">
    <source>
        <dbReference type="ARBA" id="ARBA00004141"/>
    </source>
</evidence>
<reference evidence="8 9" key="1">
    <citation type="submission" date="2024-02" db="EMBL/GenBank/DDBJ databases">
        <title>De novo assembly and annotation of 12 fungi associated with fruit tree decline syndrome in Ontario, Canada.</title>
        <authorList>
            <person name="Sulman M."/>
            <person name="Ellouze W."/>
            <person name="Ilyukhin E."/>
        </authorList>
    </citation>
    <scope>NUCLEOTIDE SEQUENCE [LARGE SCALE GENOMIC DNA]</scope>
    <source>
        <strain evidence="8 9">FDS-637</strain>
    </source>
</reference>
<comment type="similarity">
    <text evidence="5">Belongs to the SAT4 family.</text>
</comment>
<dbReference type="Proteomes" id="UP001430584">
    <property type="component" value="Unassembled WGS sequence"/>
</dbReference>
<dbReference type="PANTHER" id="PTHR33048:SF129">
    <property type="entry name" value="INTEGRAL MEMBRANE PROTEIN-RELATED"/>
    <property type="match status" value="1"/>
</dbReference>
<dbReference type="InterPro" id="IPR049326">
    <property type="entry name" value="Rhodopsin_dom_fungi"/>
</dbReference>
<evidence type="ECO:0000313" key="9">
    <source>
        <dbReference type="Proteomes" id="UP001430584"/>
    </source>
</evidence>
<protein>
    <recommendedName>
        <fullName evidence="7">Rhodopsin domain-containing protein</fullName>
    </recommendedName>
</protein>
<comment type="caution">
    <text evidence="8">The sequence shown here is derived from an EMBL/GenBank/DDBJ whole genome shotgun (WGS) entry which is preliminary data.</text>
</comment>
<keyword evidence="2 6" id="KW-0812">Transmembrane</keyword>
<evidence type="ECO:0000256" key="5">
    <source>
        <dbReference type="ARBA" id="ARBA00038359"/>
    </source>
</evidence>
<keyword evidence="3 6" id="KW-1133">Transmembrane helix</keyword>
<evidence type="ECO:0000313" key="8">
    <source>
        <dbReference type="EMBL" id="KAL0256780.1"/>
    </source>
</evidence>
<dbReference type="RefSeq" id="XP_066629809.1">
    <property type="nucleotide sequence ID" value="XM_066780580.1"/>
</dbReference>
<dbReference type="InterPro" id="IPR052337">
    <property type="entry name" value="SAT4-like"/>
</dbReference>
<organism evidence="8 9">
    <name type="scientific">Diplodia seriata</name>
    <dbReference type="NCBI Taxonomy" id="420778"/>
    <lineage>
        <taxon>Eukaryota</taxon>
        <taxon>Fungi</taxon>
        <taxon>Dikarya</taxon>
        <taxon>Ascomycota</taxon>
        <taxon>Pezizomycotina</taxon>
        <taxon>Dothideomycetes</taxon>
        <taxon>Dothideomycetes incertae sedis</taxon>
        <taxon>Botryosphaeriales</taxon>
        <taxon>Botryosphaeriaceae</taxon>
        <taxon>Diplodia</taxon>
    </lineage>
</organism>
<name>A0ABR3C816_9PEZI</name>
<proteinExistence type="inferred from homology"/>
<dbReference type="Pfam" id="PF20684">
    <property type="entry name" value="Fung_rhodopsin"/>
    <property type="match status" value="1"/>
</dbReference>
<feature type="transmembrane region" description="Helical" evidence="6">
    <location>
        <begin position="61"/>
        <end position="85"/>
    </location>
</feature>
<evidence type="ECO:0000256" key="4">
    <source>
        <dbReference type="ARBA" id="ARBA00023136"/>
    </source>
</evidence>
<accession>A0ABR3C816</accession>
<feature type="transmembrane region" description="Helical" evidence="6">
    <location>
        <begin position="25"/>
        <end position="49"/>
    </location>
</feature>
<evidence type="ECO:0000259" key="7">
    <source>
        <dbReference type="Pfam" id="PF20684"/>
    </source>
</evidence>
<feature type="domain" description="Rhodopsin" evidence="7">
    <location>
        <begin position="5"/>
        <end position="159"/>
    </location>
</feature>
<evidence type="ECO:0000256" key="6">
    <source>
        <dbReference type="SAM" id="Phobius"/>
    </source>
</evidence>
<gene>
    <name evidence="8" type="ORF">SLS55_009177</name>
</gene>
<comment type="subcellular location">
    <subcellularLocation>
        <location evidence="1">Membrane</location>
        <topology evidence="1">Multi-pass membrane protein</topology>
    </subcellularLocation>
</comment>